<dbReference type="AlphaFoldDB" id="A0AAW0K363"/>
<keyword evidence="2" id="KW-1185">Reference proteome</keyword>
<sequence>MNTNQLIRQKKGEWLAQLVGQASVNAQMFSAEDFDVGDNYKLHGKKLLDTNWLRSHSSIMLRKKDGNLGAQYDRISKRHQLFAQTSIDT</sequence>
<gene>
    <name evidence="1" type="ORF">CFP56_025304</name>
</gene>
<proteinExistence type="predicted"/>
<accession>A0AAW0K363</accession>
<evidence type="ECO:0000313" key="2">
    <source>
        <dbReference type="Proteomes" id="UP000237347"/>
    </source>
</evidence>
<comment type="caution">
    <text evidence="1">The sequence shown here is derived from an EMBL/GenBank/DDBJ whole genome shotgun (WGS) entry which is preliminary data.</text>
</comment>
<evidence type="ECO:0000313" key="1">
    <source>
        <dbReference type="EMBL" id="KAK7833719.1"/>
    </source>
</evidence>
<protein>
    <submittedName>
        <fullName evidence="1">Uncharacterized protein</fullName>
    </submittedName>
</protein>
<reference evidence="1 2" key="1">
    <citation type="journal article" date="2018" name="Sci. Data">
        <title>The draft genome sequence of cork oak.</title>
        <authorList>
            <person name="Ramos A.M."/>
            <person name="Usie A."/>
            <person name="Barbosa P."/>
            <person name="Barros P.M."/>
            <person name="Capote T."/>
            <person name="Chaves I."/>
            <person name="Simoes F."/>
            <person name="Abreu I."/>
            <person name="Carrasquinho I."/>
            <person name="Faro C."/>
            <person name="Guimaraes J.B."/>
            <person name="Mendonca D."/>
            <person name="Nobrega F."/>
            <person name="Rodrigues L."/>
            <person name="Saibo N.J.M."/>
            <person name="Varela M.C."/>
            <person name="Egas C."/>
            <person name="Matos J."/>
            <person name="Miguel C.M."/>
            <person name="Oliveira M.M."/>
            <person name="Ricardo C.P."/>
            <person name="Goncalves S."/>
        </authorList>
    </citation>
    <scope>NUCLEOTIDE SEQUENCE [LARGE SCALE GENOMIC DNA]</scope>
    <source>
        <strain evidence="2">cv. HL8</strain>
    </source>
</reference>
<organism evidence="1 2">
    <name type="scientific">Quercus suber</name>
    <name type="common">Cork oak</name>
    <dbReference type="NCBI Taxonomy" id="58331"/>
    <lineage>
        <taxon>Eukaryota</taxon>
        <taxon>Viridiplantae</taxon>
        <taxon>Streptophyta</taxon>
        <taxon>Embryophyta</taxon>
        <taxon>Tracheophyta</taxon>
        <taxon>Spermatophyta</taxon>
        <taxon>Magnoliopsida</taxon>
        <taxon>eudicotyledons</taxon>
        <taxon>Gunneridae</taxon>
        <taxon>Pentapetalae</taxon>
        <taxon>rosids</taxon>
        <taxon>fabids</taxon>
        <taxon>Fagales</taxon>
        <taxon>Fagaceae</taxon>
        <taxon>Quercus</taxon>
    </lineage>
</organism>
<dbReference type="EMBL" id="PKMF04000401">
    <property type="protein sequence ID" value="KAK7833719.1"/>
    <property type="molecule type" value="Genomic_DNA"/>
</dbReference>
<dbReference type="Proteomes" id="UP000237347">
    <property type="component" value="Unassembled WGS sequence"/>
</dbReference>
<name>A0AAW0K363_QUESU</name>